<keyword evidence="4 7" id="KW-0472">Membrane</keyword>
<evidence type="ECO:0000256" key="1">
    <source>
        <dbReference type="ARBA" id="ARBA00004141"/>
    </source>
</evidence>
<comment type="subcellular location">
    <subcellularLocation>
        <location evidence="1">Membrane</location>
        <topology evidence="1">Multi-pass membrane protein</topology>
    </subcellularLocation>
</comment>
<comment type="caution">
    <text evidence="9">The sequence shown here is derived from an EMBL/GenBank/DDBJ whole genome shotgun (WGS) entry which is preliminary data.</text>
</comment>
<feature type="region of interest" description="Disordered" evidence="6">
    <location>
        <begin position="315"/>
        <end position="334"/>
    </location>
</feature>
<gene>
    <name evidence="9" type="ORF">MFIFM68171_00775</name>
</gene>
<keyword evidence="3 7" id="KW-1133">Transmembrane helix</keyword>
<keyword evidence="10" id="KW-1185">Reference proteome</keyword>
<dbReference type="Pfam" id="PF20684">
    <property type="entry name" value="Fung_rhodopsin"/>
    <property type="match status" value="1"/>
</dbReference>
<protein>
    <submittedName>
        <fullName evidence="9">Rhodopsin domain-containing protein</fullName>
    </submittedName>
</protein>
<evidence type="ECO:0000256" key="3">
    <source>
        <dbReference type="ARBA" id="ARBA00022989"/>
    </source>
</evidence>
<dbReference type="PANTHER" id="PTHR33048">
    <property type="entry name" value="PTH11-LIKE INTEGRAL MEMBRANE PROTEIN (AFU_ORTHOLOGUE AFUA_5G11245)"/>
    <property type="match status" value="1"/>
</dbReference>
<evidence type="ECO:0000313" key="9">
    <source>
        <dbReference type="EMBL" id="GAB1310565.1"/>
    </source>
</evidence>
<sequence length="410" mass="45108">MSLSTGLDFCALPAQIPPEGQVSDFDDRSNMPSIIIAVCVVMMSSAVFLTAGRLFANRSQLAWSDYLSLVALICALAEGSLMLSQLHVARHQWNVRGCWILGGYVKIIIVRSMFMTTSLHSAKASIFVLLSQIFTIRHHMKLAIWAGLVATVLLYLMNIIIILCYFTPSPGQTWDDVVLSGKVDGSLAWTVASSVLNLVLNLYIFFLPLPIIARLSWPLEKRLKVVALFSTAFLAVVANAVSLVYRIFNMSNSSDRTWKVAAMMLCILVEMHVTIIVGSVPGFSKFWRVYVARWAPIKTLRSQLYGSGRATLSRPASQINNTRNKPRTGREDGPAQHRYLELNDSWLMKSNATVEITANGTLGIQPSTMVGIIRTADVEQASSELPPENVAAGHGIAGGVIHDQQKLVCR</sequence>
<dbReference type="PANTHER" id="PTHR33048:SF47">
    <property type="entry name" value="INTEGRAL MEMBRANE PROTEIN-RELATED"/>
    <property type="match status" value="1"/>
</dbReference>
<feature type="transmembrane region" description="Helical" evidence="7">
    <location>
        <begin position="188"/>
        <end position="213"/>
    </location>
</feature>
<evidence type="ECO:0000259" key="8">
    <source>
        <dbReference type="Pfam" id="PF20684"/>
    </source>
</evidence>
<evidence type="ECO:0000256" key="6">
    <source>
        <dbReference type="SAM" id="MobiDB-lite"/>
    </source>
</evidence>
<dbReference type="InterPro" id="IPR052337">
    <property type="entry name" value="SAT4-like"/>
</dbReference>
<dbReference type="GeneID" id="98171520"/>
<evidence type="ECO:0000313" key="10">
    <source>
        <dbReference type="Proteomes" id="UP001628179"/>
    </source>
</evidence>
<dbReference type="RefSeq" id="XP_070912298.1">
    <property type="nucleotide sequence ID" value="XM_071056197.1"/>
</dbReference>
<feature type="transmembrane region" description="Helical" evidence="7">
    <location>
        <begin position="260"/>
        <end position="283"/>
    </location>
</feature>
<name>A0ABQ0FYH9_9PEZI</name>
<keyword evidence="2 7" id="KW-0812">Transmembrane</keyword>
<feature type="transmembrane region" description="Helical" evidence="7">
    <location>
        <begin position="142"/>
        <end position="168"/>
    </location>
</feature>
<proteinExistence type="inferred from homology"/>
<accession>A0ABQ0FYH9</accession>
<feature type="transmembrane region" description="Helical" evidence="7">
    <location>
        <begin position="34"/>
        <end position="55"/>
    </location>
</feature>
<dbReference type="Proteomes" id="UP001628179">
    <property type="component" value="Unassembled WGS sequence"/>
</dbReference>
<comment type="similarity">
    <text evidence="5">Belongs to the SAT4 family.</text>
</comment>
<evidence type="ECO:0000256" key="2">
    <source>
        <dbReference type="ARBA" id="ARBA00022692"/>
    </source>
</evidence>
<feature type="transmembrane region" description="Helical" evidence="7">
    <location>
        <begin position="225"/>
        <end position="248"/>
    </location>
</feature>
<feature type="transmembrane region" description="Helical" evidence="7">
    <location>
        <begin position="108"/>
        <end position="130"/>
    </location>
</feature>
<evidence type="ECO:0000256" key="4">
    <source>
        <dbReference type="ARBA" id="ARBA00023136"/>
    </source>
</evidence>
<feature type="domain" description="Rhodopsin" evidence="8">
    <location>
        <begin position="53"/>
        <end position="286"/>
    </location>
</feature>
<organism evidence="9 10">
    <name type="scientific">Madurella fahalii</name>
    <dbReference type="NCBI Taxonomy" id="1157608"/>
    <lineage>
        <taxon>Eukaryota</taxon>
        <taxon>Fungi</taxon>
        <taxon>Dikarya</taxon>
        <taxon>Ascomycota</taxon>
        <taxon>Pezizomycotina</taxon>
        <taxon>Sordariomycetes</taxon>
        <taxon>Sordariomycetidae</taxon>
        <taxon>Sordariales</taxon>
        <taxon>Sordariales incertae sedis</taxon>
        <taxon>Madurella</taxon>
    </lineage>
</organism>
<feature type="transmembrane region" description="Helical" evidence="7">
    <location>
        <begin position="67"/>
        <end position="88"/>
    </location>
</feature>
<evidence type="ECO:0000256" key="5">
    <source>
        <dbReference type="ARBA" id="ARBA00038359"/>
    </source>
</evidence>
<reference evidence="9 10" key="1">
    <citation type="submission" date="2024-09" db="EMBL/GenBank/DDBJ databases">
        <title>Itraconazole resistance in Madurella fahalii resulting from another homologue of gene encoding cytochrome P450 14-alpha sterol demethylase (CYP51).</title>
        <authorList>
            <person name="Yoshioka I."/>
            <person name="Fahal A.H."/>
            <person name="Kaneko S."/>
            <person name="Yaguchi T."/>
        </authorList>
    </citation>
    <scope>NUCLEOTIDE SEQUENCE [LARGE SCALE GENOMIC DNA]</scope>
    <source>
        <strain evidence="9 10">IFM 68171</strain>
    </source>
</reference>
<dbReference type="EMBL" id="BAAFSV010000001">
    <property type="protein sequence ID" value="GAB1310565.1"/>
    <property type="molecule type" value="Genomic_DNA"/>
</dbReference>
<evidence type="ECO:0000256" key="7">
    <source>
        <dbReference type="SAM" id="Phobius"/>
    </source>
</evidence>
<dbReference type="InterPro" id="IPR049326">
    <property type="entry name" value="Rhodopsin_dom_fungi"/>
</dbReference>